<gene>
    <name evidence="2" type="ORF">L1049_023589</name>
</gene>
<reference evidence="2 3" key="1">
    <citation type="journal article" date="2024" name="Plant J.">
        <title>Genome sequences and population genomics reveal climatic adaptation and genomic divergence between two closely related sweetgum species.</title>
        <authorList>
            <person name="Xu W.Q."/>
            <person name="Ren C.Q."/>
            <person name="Zhang X.Y."/>
            <person name="Comes H.P."/>
            <person name="Liu X.H."/>
            <person name="Li Y.G."/>
            <person name="Kettle C.J."/>
            <person name="Jalonen R."/>
            <person name="Gaisberger H."/>
            <person name="Ma Y.Z."/>
            <person name="Qiu Y.X."/>
        </authorList>
    </citation>
    <scope>NUCLEOTIDE SEQUENCE [LARGE SCALE GENOMIC DNA]</scope>
    <source>
        <strain evidence="2">Hangzhou</strain>
    </source>
</reference>
<dbReference type="PANTHER" id="PTHR34145">
    <property type="entry name" value="OS02G0105600 PROTEIN"/>
    <property type="match status" value="1"/>
</dbReference>
<dbReference type="SUPFAM" id="SSF52047">
    <property type="entry name" value="RNI-like"/>
    <property type="match status" value="1"/>
</dbReference>
<dbReference type="InterPro" id="IPR053772">
    <property type="entry name" value="At1g61320/At1g61330-like"/>
</dbReference>
<feature type="domain" description="At1g61320/AtMIF1 LRR" evidence="1">
    <location>
        <begin position="96"/>
        <end position="437"/>
    </location>
</feature>
<comment type="caution">
    <text evidence="2">The sequence shown here is derived from an EMBL/GenBank/DDBJ whole genome shotgun (WGS) entry which is preliminary data.</text>
</comment>
<evidence type="ECO:0000259" key="1">
    <source>
        <dbReference type="Pfam" id="PF23622"/>
    </source>
</evidence>
<dbReference type="Pfam" id="PF23622">
    <property type="entry name" value="LRR_At1g61320_AtMIF1"/>
    <property type="match status" value="1"/>
</dbReference>
<dbReference type="Proteomes" id="UP001415857">
    <property type="component" value="Unassembled WGS sequence"/>
</dbReference>
<protein>
    <recommendedName>
        <fullName evidence="1">At1g61320/AtMIF1 LRR domain-containing protein</fullName>
    </recommendedName>
</protein>
<accession>A0AAP0RZB7</accession>
<dbReference type="InterPro" id="IPR055357">
    <property type="entry name" value="LRR_At1g61320_AtMIF1"/>
</dbReference>
<dbReference type="EMBL" id="JBBPBK010000005">
    <property type="protein sequence ID" value="KAK9284417.1"/>
    <property type="molecule type" value="Genomic_DNA"/>
</dbReference>
<dbReference type="AlphaFoldDB" id="A0AAP0RZB7"/>
<dbReference type="InterPro" id="IPR032675">
    <property type="entry name" value="LRR_dom_sf"/>
</dbReference>
<evidence type="ECO:0000313" key="3">
    <source>
        <dbReference type="Proteomes" id="UP001415857"/>
    </source>
</evidence>
<dbReference type="InterPro" id="IPR036047">
    <property type="entry name" value="F-box-like_dom_sf"/>
</dbReference>
<dbReference type="SUPFAM" id="SSF81383">
    <property type="entry name" value="F-box domain"/>
    <property type="match status" value="1"/>
</dbReference>
<dbReference type="PANTHER" id="PTHR34145:SF28">
    <property type="entry name" value="F-BOX DOMAIN-CONTAINING PROTEIN"/>
    <property type="match status" value="1"/>
</dbReference>
<proteinExistence type="predicted"/>
<organism evidence="2 3">
    <name type="scientific">Liquidambar formosana</name>
    <name type="common">Formosan gum</name>
    <dbReference type="NCBI Taxonomy" id="63359"/>
    <lineage>
        <taxon>Eukaryota</taxon>
        <taxon>Viridiplantae</taxon>
        <taxon>Streptophyta</taxon>
        <taxon>Embryophyta</taxon>
        <taxon>Tracheophyta</taxon>
        <taxon>Spermatophyta</taxon>
        <taxon>Magnoliopsida</taxon>
        <taxon>eudicotyledons</taxon>
        <taxon>Gunneridae</taxon>
        <taxon>Pentapetalae</taxon>
        <taxon>Saxifragales</taxon>
        <taxon>Altingiaceae</taxon>
        <taxon>Liquidambar</taxon>
    </lineage>
</organism>
<name>A0AAP0RZB7_LIQFO</name>
<evidence type="ECO:0000313" key="2">
    <source>
        <dbReference type="EMBL" id="KAK9284417.1"/>
    </source>
</evidence>
<dbReference type="Gene3D" id="3.80.10.10">
    <property type="entry name" value="Ribonuclease Inhibitor"/>
    <property type="match status" value="1"/>
</dbReference>
<keyword evidence="3" id="KW-1185">Reference proteome</keyword>
<sequence length="462" mass="53611">MDFKCDRFSILPQELVILIISFLPLVDAFRLCLLRKDWLWFQLWKHCRSIELHETTFTNVGPGVPARHLKTTRKRKFVDILNRTVPRIMSPALSKLSFQMGYSKKYQNNINLCLVIALWKNVEELSLDFSDKDSSRAMPVWNKAQYALPEFFYRAGKSIRVLSLKSCSLGFCNFKSFLRLKSLSLTRIGISIVEMTTILITSCPVLDTLNLVECYQLTKLVICSTLLGLRRLVVSNCESLSLGIELCLPRLEYFEYVGGLVRFSTSQLDDLKEVVLDFQLDTRYLYRSEEITEFFSGFSQARIFTVCVSALKVFPNEYLSEEPLLPLIHVEHFTLKTRMNRYELYAILCLLKSAPRMKLLSISSDFLRPLNDFAHYGCPELPEGFWVTEGWTLNHLKWVDVDGFTGKKYEVEFLKFLLRNSRMLCELAITPHIQGKRSLYSQAFADLQNEERASTCVIIKYR</sequence>